<dbReference type="EMBL" id="KP136799">
    <property type="protein sequence ID" value="AJG42948.1"/>
    <property type="molecule type" value="Genomic_DNA"/>
</dbReference>
<evidence type="ECO:0000256" key="9">
    <source>
        <dbReference type="ARBA" id="ARBA00022870"/>
    </source>
</evidence>
<evidence type="ECO:0000256" key="12">
    <source>
        <dbReference type="ARBA" id="ARBA00022989"/>
    </source>
</evidence>
<evidence type="ECO:0000256" key="4">
    <source>
        <dbReference type="ARBA" id="ARBA00022521"/>
    </source>
</evidence>
<organism evidence="19 20">
    <name type="scientific">phocid gammaherpesvirus 3</name>
    <dbReference type="NCBI Taxonomy" id="2560643"/>
    <lineage>
        <taxon>Viruses</taxon>
        <taxon>Duplodnaviria</taxon>
        <taxon>Heunggongvirae</taxon>
        <taxon>Peploviricota</taxon>
        <taxon>Herviviricetes</taxon>
        <taxon>Herpesvirales</taxon>
        <taxon>Orthoherpesviridae</taxon>
        <taxon>Gammaherpesvirinae</taxon>
        <taxon>Percavirus</taxon>
        <taxon>Percavirus phocidgamma3</taxon>
    </lineage>
</organism>
<dbReference type="GO" id="GO:0055036">
    <property type="term" value="C:virion membrane"/>
    <property type="evidence" value="ECO:0007669"/>
    <property type="project" value="UniProtKB-SubCell"/>
</dbReference>
<dbReference type="InterPro" id="IPR038172">
    <property type="entry name" value="Herpes_glycoH_C_sf"/>
</dbReference>
<dbReference type="GO" id="GO:0019064">
    <property type="term" value="P:fusion of virus membrane with host plasma membrane"/>
    <property type="evidence" value="ECO:0007669"/>
    <property type="project" value="UniProtKB-KW"/>
</dbReference>
<feature type="transmembrane region" description="Helical" evidence="17">
    <location>
        <begin position="749"/>
        <end position="770"/>
    </location>
</feature>
<proteinExistence type="inferred from homology"/>
<evidence type="ECO:0000256" key="15">
    <source>
        <dbReference type="ARBA" id="ARBA00023180"/>
    </source>
</evidence>
<evidence type="ECO:0000256" key="14">
    <source>
        <dbReference type="ARBA" id="ARBA00023136"/>
    </source>
</evidence>
<protein>
    <submittedName>
        <fullName evidence="19">Glycoprotein H</fullName>
    </submittedName>
</protein>
<accession>A0A0R5ZAK0</accession>
<keyword evidence="16" id="KW-1160">Virus entry into host cell</keyword>
<evidence type="ECO:0000313" key="20">
    <source>
        <dbReference type="Proteomes" id="UP000296355"/>
    </source>
</evidence>
<evidence type="ECO:0000313" key="19">
    <source>
        <dbReference type="EMBL" id="AJG42948.1"/>
    </source>
</evidence>
<dbReference type="RefSeq" id="YP_010084479.1">
    <property type="nucleotide sequence ID" value="NC_055139.1"/>
</dbReference>
<sequence length="774" mass="89747">MTKMTQTVYFLKELLLLVFVTCAIHINAVNTTTMLTNKFLGLSRKNLTQEEKLALLKQNYNFTHLLSTKQKINIQFDTQKSYTLTWKFIMNPLTPESIQLMWDESNLTENLMTTLTKYQDLWKLNKSTIVVSQTITPQNHCPVPEKQKTYNLNNTLIELKGAGYLGNFGIPSMRIVNDLFYFSSDLFRPRLITHDIFYNTKENSAYFSFLFNKEGYELFGFITKTFSYVTLVKHNTKSSAYLSANTSSSCANYTAKFATWLFGNNRHLPVLKGNLMYDDNFILVKNNNYSLALLTSFQDAMELQWLGVLNYTDIFLKLTKTSPIMLIKEMQDIIVKLEAQHHCFSFDLTPDLIEFTLKFAFTHFMISAGLLDVQPYVQMQCIATFMHEMMLLRDMAKKCFPSFYFKGFSSTTLKQVAGYMVANTPVRNIYFLPQKTHRIILTMLSLADEIMPLNEKILWGLAEIVSHLYTKYTNSFYLTNDDRRVLLDVYELLNDELKYYHVSNNTNLLFVYLLSSSMCNSLEIATLISRLSRNDFDIFETFSPCYMSLRYDFSLDKLLTESKQVNEITYRDGKRGATGLLQLIKDRHFSYLKSMPISTCFKLQLHDVLMIIPMKNITYVVSKDIISNAINYEVSETFIKSKLIVSALHSNCSTWLTHPKHKLQIPIVYNLTRADRGCPLCEAAFISYDEKDGLESMMYVPNSKVQENLFLDTSPFFDTHNLHTHYLMLFNNGTVIEIRGKYRKRATNVIILSLFLLSLGFGSFFMFKIVTHCL</sequence>
<evidence type="ECO:0000256" key="11">
    <source>
        <dbReference type="ARBA" id="ARBA00022981"/>
    </source>
</evidence>
<evidence type="ECO:0000256" key="13">
    <source>
        <dbReference type="ARBA" id="ARBA00023046"/>
    </source>
</evidence>
<dbReference type="KEGG" id="vg:65099472"/>
<keyword evidence="3" id="KW-1032">Host cell membrane</keyword>
<evidence type="ECO:0000256" key="7">
    <source>
        <dbReference type="ARBA" id="ARBA00022729"/>
    </source>
</evidence>
<dbReference type="Pfam" id="PF02489">
    <property type="entry name" value="Herpes_glycop_H"/>
    <property type="match status" value="1"/>
</dbReference>
<evidence type="ECO:0000256" key="17">
    <source>
        <dbReference type="SAM" id="Phobius"/>
    </source>
</evidence>
<keyword evidence="12 17" id="KW-1133">Transmembrane helix</keyword>
<comment type="subcellular location">
    <subcellularLocation>
        <location evidence="1">Virion membrane</location>
        <topology evidence="1">Single-pass type I membrane protein</topology>
    </subcellularLocation>
</comment>
<dbReference type="Gene3D" id="3.90.380.20">
    <property type="entry name" value="Herpesvirus glycoprotein H, domain D-II"/>
    <property type="match status" value="1"/>
</dbReference>
<name>A0A0R5ZAK0_9GAMA</name>
<evidence type="ECO:0000256" key="6">
    <source>
        <dbReference type="ARBA" id="ARBA00022692"/>
    </source>
</evidence>
<keyword evidence="14 17" id="KW-0472">Membrane</keyword>
<dbReference type="Gene3D" id="2.60.40.3190">
    <property type="entry name" value="Herpesvirus glycoprotein H, C-terminal domain"/>
    <property type="match status" value="1"/>
</dbReference>
<dbReference type="GO" id="GO:0019031">
    <property type="term" value="C:viral envelope"/>
    <property type="evidence" value="ECO:0007669"/>
    <property type="project" value="UniProtKB-KW"/>
</dbReference>
<dbReference type="InterPro" id="IPR003493">
    <property type="entry name" value="Herpes_gH"/>
</dbReference>
<evidence type="ECO:0000256" key="10">
    <source>
        <dbReference type="ARBA" id="ARBA00022879"/>
    </source>
</evidence>
<keyword evidence="13" id="KW-1039">Host endosome</keyword>
<evidence type="ECO:0000256" key="8">
    <source>
        <dbReference type="ARBA" id="ARBA00022844"/>
    </source>
</evidence>
<dbReference type="HAMAP" id="MF_04033">
    <property type="entry name" value="HSV_GH"/>
    <property type="match status" value="1"/>
</dbReference>
<keyword evidence="10" id="KW-0261">Viral envelope protein</keyword>
<keyword evidence="8" id="KW-0946">Virion</keyword>
<keyword evidence="11" id="KW-0730">Sialic acid</keyword>
<keyword evidence="5" id="KW-1162">Viral penetration into host cytoplasm</keyword>
<dbReference type="GeneID" id="65099472"/>
<evidence type="ECO:0000256" key="5">
    <source>
        <dbReference type="ARBA" id="ARBA00022595"/>
    </source>
</evidence>
<evidence type="ECO:0000256" key="1">
    <source>
        <dbReference type="ARBA" id="ARBA00004563"/>
    </source>
</evidence>
<dbReference type="Pfam" id="PF17488">
    <property type="entry name" value="Herpes_glycoH_C"/>
    <property type="match status" value="1"/>
</dbReference>
<evidence type="ECO:0000256" key="16">
    <source>
        <dbReference type="ARBA" id="ARBA00023296"/>
    </source>
</evidence>
<reference evidence="19" key="1">
    <citation type="submission" date="2014-11" db="EMBL/GenBank/DDBJ databases">
        <title>Gammaherpesviruses are widespread among seal species in Canada.</title>
        <authorList>
            <person name="Bellehumeur C."/>
            <person name="Nielsen O."/>
            <person name="Measures L."/>
            <person name="Harwood L."/>
            <person name="Boyle B."/>
            <person name="Gagnon C.A."/>
        </authorList>
    </citation>
    <scope>NUCLEOTIDE SEQUENCE [LARGE SCALE GENOMIC DNA]</scope>
    <source>
        <strain evidence="19">FMV04-1493874</strain>
    </source>
</reference>
<keyword evidence="20" id="KW-1185">Reference proteome</keyword>
<dbReference type="Proteomes" id="UP000296355">
    <property type="component" value="Segment"/>
</dbReference>
<dbReference type="InterPro" id="IPR035305">
    <property type="entry name" value="Herpes_glycoH_C"/>
</dbReference>
<gene>
    <name evidence="19" type="primary">GH</name>
</gene>
<keyword evidence="15" id="KW-0325">Glycoprotein</keyword>
<evidence type="ECO:0000259" key="18">
    <source>
        <dbReference type="Pfam" id="PF17488"/>
    </source>
</evidence>
<feature type="domain" description="Herpesvirus glycoprotein H C-terminal" evidence="18">
    <location>
        <begin position="598"/>
        <end position="740"/>
    </location>
</feature>
<keyword evidence="7" id="KW-0732">Signal</keyword>
<evidence type="ECO:0000256" key="3">
    <source>
        <dbReference type="ARBA" id="ARBA00022511"/>
    </source>
</evidence>
<keyword evidence="9" id="KW-1043">Host membrane</keyword>
<keyword evidence="2" id="KW-1168">Fusion of virus membrane with host membrane</keyword>
<keyword evidence="4" id="KW-1169">Fusion of virus membrane with host cell membrane</keyword>
<evidence type="ECO:0000256" key="2">
    <source>
        <dbReference type="ARBA" id="ARBA00022506"/>
    </source>
</evidence>
<keyword evidence="6 17" id="KW-0812">Transmembrane</keyword>
<dbReference type="GO" id="GO:0046718">
    <property type="term" value="P:symbiont entry into host cell"/>
    <property type="evidence" value="ECO:0007669"/>
    <property type="project" value="UniProtKB-KW"/>
</dbReference>